<name>A0A5R8KE62_9BACT</name>
<reference evidence="1 2" key="1">
    <citation type="submission" date="2019-05" db="EMBL/GenBank/DDBJ databases">
        <title>Verrucobacter flavum gen. nov., sp. nov. a new member of the family Verrucomicrobiaceae.</title>
        <authorList>
            <person name="Szuroczki S."/>
            <person name="Abbaszade G."/>
            <person name="Szabo A."/>
            <person name="Felfoldi T."/>
            <person name="Schumann P."/>
            <person name="Boka K."/>
            <person name="Keki Z."/>
            <person name="Toumi M."/>
            <person name="Toth E."/>
        </authorList>
    </citation>
    <scope>NUCLEOTIDE SEQUENCE [LARGE SCALE GENOMIC DNA]</scope>
    <source>
        <strain evidence="1 2">MG-N-17</strain>
    </source>
</reference>
<gene>
    <name evidence="1" type="ORF">FEM03_14220</name>
</gene>
<evidence type="ECO:0000313" key="1">
    <source>
        <dbReference type="EMBL" id="TLD69889.1"/>
    </source>
</evidence>
<dbReference type="AlphaFoldDB" id="A0A5R8KE62"/>
<protein>
    <submittedName>
        <fullName evidence="1">Uncharacterized protein</fullName>
    </submittedName>
</protein>
<evidence type="ECO:0000313" key="2">
    <source>
        <dbReference type="Proteomes" id="UP000306196"/>
    </source>
</evidence>
<accession>A0A5R8KE62</accession>
<proteinExistence type="predicted"/>
<dbReference type="RefSeq" id="WP_138086945.1">
    <property type="nucleotide sequence ID" value="NZ_VAUV01000010.1"/>
</dbReference>
<sequence>MAVIQAFGGLLELPCPLSGARFFGSIVVMGIDEVNACAIVTINRFYDKNGRRPGSLFMGPQEIEVFRTHNSGVELNFFGIPVEPMELPGVMAKDE</sequence>
<organism evidence="1 2">
    <name type="scientific">Phragmitibacter flavus</name>
    <dbReference type="NCBI Taxonomy" id="2576071"/>
    <lineage>
        <taxon>Bacteria</taxon>
        <taxon>Pseudomonadati</taxon>
        <taxon>Verrucomicrobiota</taxon>
        <taxon>Verrucomicrobiia</taxon>
        <taxon>Verrucomicrobiales</taxon>
        <taxon>Verrucomicrobiaceae</taxon>
        <taxon>Phragmitibacter</taxon>
    </lineage>
</organism>
<comment type="caution">
    <text evidence="1">The sequence shown here is derived from an EMBL/GenBank/DDBJ whole genome shotgun (WGS) entry which is preliminary data.</text>
</comment>
<dbReference type="EMBL" id="VAUV01000010">
    <property type="protein sequence ID" value="TLD69889.1"/>
    <property type="molecule type" value="Genomic_DNA"/>
</dbReference>
<keyword evidence="2" id="KW-1185">Reference proteome</keyword>
<dbReference type="Proteomes" id="UP000306196">
    <property type="component" value="Unassembled WGS sequence"/>
</dbReference>